<comment type="caution">
    <text evidence="1">The sequence shown here is derived from an EMBL/GenBank/DDBJ whole genome shotgun (WGS) entry which is preliminary data.</text>
</comment>
<accession>A0ABW5D0D3</accession>
<dbReference type="RefSeq" id="WP_250431931.1">
    <property type="nucleotide sequence ID" value="NZ_JALPRR010000004.1"/>
</dbReference>
<evidence type="ECO:0000313" key="2">
    <source>
        <dbReference type="Proteomes" id="UP001597374"/>
    </source>
</evidence>
<organism evidence="1 2">
    <name type="scientific">Pontibacter ruber</name>
    <dbReference type="NCBI Taxonomy" id="1343895"/>
    <lineage>
        <taxon>Bacteria</taxon>
        <taxon>Pseudomonadati</taxon>
        <taxon>Bacteroidota</taxon>
        <taxon>Cytophagia</taxon>
        <taxon>Cytophagales</taxon>
        <taxon>Hymenobacteraceae</taxon>
        <taxon>Pontibacter</taxon>
    </lineage>
</organism>
<sequence>MKLSPAPYFNMDKELKVQAAVKDVIAQKLVQSAHDVVDGGRTLHRTAGVGYAK</sequence>
<evidence type="ECO:0000313" key="1">
    <source>
        <dbReference type="EMBL" id="MFD2248136.1"/>
    </source>
</evidence>
<proteinExistence type="predicted"/>
<dbReference type="EMBL" id="JBHUIM010000003">
    <property type="protein sequence ID" value="MFD2248136.1"/>
    <property type="molecule type" value="Genomic_DNA"/>
</dbReference>
<dbReference type="Proteomes" id="UP001597374">
    <property type="component" value="Unassembled WGS sequence"/>
</dbReference>
<keyword evidence="2" id="KW-1185">Reference proteome</keyword>
<reference evidence="2" key="1">
    <citation type="journal article" date="2019" name="Int. J. Syst. Evol. Microbiol.">
        <title>The Global Catalogue of Microorganisms (GCM) 10K type strain sequencing project: providing services to taxonomists for standard genome sequencing and annotation.</title>
        <authorList>
            <consortium name="The Broad Institute Genomics Platform"/>
            <consortium name="The Broad Institute Genome Sequencing Center for Infectious Disease"/>
            <person name="Wu L."/>
            <person name="Ma J."/>
        </authorList>
    </citation>
    <scope>NUCLEOTIDE SEQUENCE [LARGE SCALE GENOMIC DNA]</scope>
    <source>
        <strain evidence="2">CGMCC 4.1782</strain>
    </source>
</reference>
<name>A0ABW5D0D3_9BACT</name>
<dbReference type="SUPFAM" id="SSF56042">
    <property type="entry name" value="PurM C-terminal domain-like"/>
    <property type="match status" value="1"/>
</dbReference>
<protein>
    <submittedName>
        <fullName evidence="1">Uncharacterized protein</fullName>
    </submittedName>
</protein>
<gene>
    <name evidence="1" type="ORF">ACFSKP_17845</name>
</gene>
<dbReference type="Gene3D" id="3.90.650.10">
    <property type="entry name" value="PurM-like C-terminal domain"/>
    <property type="match status" value="1"/>
</dbReference>
<dbReference type="InterPro" id="IPR036676">
    <property type="entry name" value="PurM-like_C_sf"/>
</dbReference>